<protein>
    <submittedName>
        <fullName evidence="2">Ohr subfamily peroxiredoxin</fullName>
    </submittedName>
</protein>
<gene>
    <name evidence="2" type="ORF">EV383_1148</name>
</gene>
<dbReference type="InterPro" id="IPR019953">
    <property type="entry name" value="OHR"/>
</dbReference>
<name>A0A4V2FQE0_PSEST</name>
<evidence type="ECO:0000313" key="3">
    <source>
        <dbReference type="Proteomes" id="UP000291591"/>
    </source>
</evidence>
<dbReference type="EMBL" id="SHKL01000001">
    <property type="protein sequence ID" value="RZT84310.1"/>
    <property type="molecule type" value="Genomic_DNA"/>
</dbReference>
<dbReference type="InterPro" id="IPR015946">
    <property type="entry name" value="KH_dom-like_a/b"/>
</dbReference>
<dbReference type="InterPro" id="IPR036102">
    <property type="entry name" value="OsmC/Ohrsf"/>
</dbReference>
<keyword evidence="3" id="KW-1185">Reference proteome</keyword>
<dbReference type="PANTHER" id="PTHR33797">
    <property type="entry name" value="ORGANIC HYDROPEROXIDE RESISTANCE PROTEIN-LIKE"/>
    <property type="match status" value="1"/>
</dbReference>
<dbReference type="InterPro" id="IPR003718">
    <property type="entry name" value="OsmC/Ohr_fam"/>
</dbReference>
<evidence type="ECO:0000313" key="2">
    <source>
        <dbReference type="EMBL" id="RZT84310.1"/>
    </source>
</evidence>
<dbReference type="RefSeq" id="WP_130288926.1">
    <property type="nucleotide sequence ID" value="NZ_SHKL01000001.1"/>
</dbReference>
<evidence type="ECO:0000256" key="1">
    <source>
        <dbReference type="ARBA" id="ARBA00007378"/>
    </source>
</evidence>
<dbReference type="Gene3D" id="2.20.25.10">
    <property type="match status" value="1"/>
</dbReference>
<dbReference type="PANTHER" id="PTHR33797:SF2">
    <property type="entry name" value="ORGANIC HYDROPEROXIDE RESISTANCE PROTEIN-LIKE"/>
    <property type="match status" value="1"/>
</dbReference>
<sequence length="140" mass="14166">MADAIYTAEATSSGGGRDGRVRTSDGIIDQDLKMPPALGGPGGATNPEQLFAAAYATCFHGALRLVAGKQKVAVPDGATVDASVSLAPDDTSFGISAVITAHLPGLDQKAADELVEGAHQVCPYSKATRGNVDVTLKATV</sequence>
<comment type="similarity">
    <text evidence="1">Belongs to the OsmC/Ohr family.</text>
</comment>
<accession>A0A4V2FQE0</accession>
<dbReference type="GO" id="GO:0006979">
    <property type="term" value="P:response to oxidative stress"/>
    <property type="evidence" value="ECO:0007669"/>
    <property type="project" value="InterPro"/>
</dbReference>
<dbReference type="OrthoDB" id="9797508at2"/>
<comment type="caution">
    <text evidence="2">The sequence shown here is derived from an EMBL/GenBank/DDBJ whole genome shotgun (WGS) entry which is preliminary data.</text>
</comment>
<dbReference type="Proteomes" id="UP000291591">
    <property type="component" value="Unassembled WGS sequence"/>
</dbReference>
<dbReference type="AlphaFoldDB" id="A0A4V2FQE0"/>
<dbReference type="Pfam" id="PF02566">
    <property type="entry name" value="OsmC"/>
    <property type="match status" value="1"/>
</dbReference>
<dbReference type="Gene3D" id="3.30.300.20">
    <property type="match status" value="1"/>
</dbReference>
<reference evidence="2 3" key="1">
    <citation type="submission" date="2019-02" db="EMBL/GenBank/DDBJ databases">
        <title>Sequencing the genomes of 1000 actinobacteria strains.</title>
        <authorList>
            <person name="Klenk H.-P."/>
        </authorList>
    </citation>
    <scope>NUCLEOTIDE SEQUENCE [LARGE SCALE GENOMIC DNA]</scope>
    <source>
        <strain evidence="2 3">DSM 45779</strain>
    </source>
</reference>
<proteinExistence type="inferred from homology"/>
<dbReference type="SUPFAM" id="SSF82784">
    <property type="entry name" value="OsmC-like"/>
    <property type="match status" value="1"/>
</dbReference>
<dbReference type="NCBIfam" id="TIGR03561">
    <property type="entry name" value="organ_hyd_perox"/>
    <property type="match status" value="1"/>
</dbReference>
<organism evidence="2 3">
    <name type="scientific">Pseudonocardia sediminis</name>
    <dbReference type="NCBI Taxonomy" id="1397368"/>
    <lineage>
        <taxon>Bacteria</taxon>
        <taxon>Bacillati</taxon>
        <taxon>Actinomycetota</taxon>
        <taxon>Actinomycetes</taxon>
        <taxon>Pseudonocardiales</taxon>
        <taxon>Pseudonocardiaceae</taxon>
        <taxon>Pseudonocardia</taxon>
    </lineage>
</organism>